<protein>
    <submittedName>
        <fullName evidence="2">Uncharacterized protein</fullName>
    </submittedName>
</protein>
<name>A0A1L3MER4_9MICO</name>
<dbReference type="Proteomes" id="UP000182938">
    <property type="component" value="Chromosome"/>
</dbReference>
<organism evidence="2 3">
    <name type="scientific">Janibacter indicus</name>
    <dbReference type="NCBI Taxonomy" id="857417"/>
    <lineage>
        <taxon>Bacteria</taxon>
        <taxon>Bacillati</taxon>
        <taxon>Actinomycetota</taxon>
        <taxon>Actinomycetes</taxon>
        <taxon>Micrococcales</taxon>
        <taxon>Intrasporangiaceae</taxon>
        <taxon>Janibacter</taxon>
    </lineage>
</organism>
<evidence type="ECO:0000256" key="1">
    <source>
        <dbReference type="SAM" id="MobiDB-lite"/>
    </source>
</evidence>
<keyword evidence="3" id="KW-1185">Reference proteome</keyword>
<feature type="region of interest" description="Disordered" evidence="1">
    <location>
        <begin position="71"/>
        <end position="102"/>
    </location>
</feature>
<reference evidence="2 3" key="1">
    <citation type="submission" date="2015-11" db="EMBL/GenBank/DDBJ databases">
        <authorList>
            <person name="Zhang Y."/>
            <person name="Guo Z."/>
        </authorList>
    </citation>
    <scope>NUCLEOTIDE SEQUENCE [LARGE SCALE GENOMIC DNA]</scope>
    <source>
        <strain evidence="2 3">YFY001</strain>
    </source>
</reference>
<gene>
    <name evidence="2" type="ORF">ASJ30_04055</name>
</gene>
<evidence type="ECO:0000313" key="2">
    <source>
        <dbReference type="EMBL" id="APH00808.1"/>
    </source>
</evidence>
<proteinExistence type="predicted"/>
<dbReference type="EMBL" id="CP013290">
    <property type="protein sequence ID" value="APH00808.1"/>
    <property type="molecule type" value="Genomic_DNA"/>
</dbReference>
<accession>A0A1L3MER4</accession>
<dbReference type="AlphaFoldDB" id="A0A1L3MER4"/>
<evidence type="ECO:0000313" key="3">
    <source>
        <dbReference type="Proteomes" id="UP000182938"/>
    </source>
</evidence>
<sequence>MSRTASVTGSSGGASRMTKCRWLSSELLDELLHPVGAEALGGVGRGHARREDLQTGHVGVLEGIAQCDRAGEHLGEPHGPVGSKARATAERRRSASMSTTCSPDSARTLARLAATVDLPSPWLALMATIERGWLSTSTKRRLVRS</sequence>
<dbReference type="KEGG" id="jte:ASJ30_04055"/>